<proteinExistence type="predicted"/>
<evidence type="ECO:0000313" key="2">
    <source>
        <dbReference type="EMBL" id="NYH40788.1"/>
    </source>
</evidence>
<gene>
    <name evidence="2" type="ORF">HNR22_000515</name>
</gene>
<sequence>MLALVPDALSGIRLSIMEMCRYVAKGASVEPEDQSDVTGLPIESDASYPGFQTPQDR</sequence>
<protein>
    <submittedName>
        <fullName evidence="2">Uncharacterized protein</fullName>
    </submittedName>
</protein>
<name>A0A7Y9WWN1_9ACTN</name>
<evidence type="ECO:0000256" key="1">
    <source>
        <dbReference type="SAM" id="MobiDB-lite"/>
    </source>
</evidence>
<dbReference type="AlphaFoldDB" id="A0A7Y9WWN1"/>
<reference evidence="2 3" key="1">
    <citation type="submission" date="2020-07" db="EMBL/GenBank/DDBJ databases">
        <title>Sequencing the genomes of 1000 actinobacteria strains.</title>
        <authorList>
            <person name="Klenk H.-P."/>
        </authorList>
    </citation>
    <scope>NUCLEOTIDE SEQUENCE [LARGE SCALE GENOMIC DNA]</scope>
    <source>
        <strain evidence="2 3">DSM 45876</strain>
    </source>
</reference>
<comment type="caution">
    <text evidence="2">The sequence shown here is derived from an EMBL/GenBank/DDBJ whole genome shotgun (WGS) entry which is preliminary data.</text>
</comment>
<dbReference type="Proteomes" id="UP000523545">
    <property type="component" value="Unassembled WGS sequence"/>
</dbReference>
<accession>A0A7Y9WWN1</accession>
<evidence type="ECO:0000313" key="3">
    <source>
        <dbReference type="Proteomes" id="UP000523545"/>
    </source>
</evidence>
<organism evidence="2 3">
    <name type="scientific">Micromonospora jinlongensis</name>
    <dbReference type="NCBI Taxonomy" id="1287877"/>
    <lineage>
        <taxon>Bacteria</taxon>
        <taxon>Bacillati</taxon>
        <taxon>Actinomycetota</taxon>
        <taxon>Actinomycetes</taxon>
        <taxon>Micromonosporales</taxon>
        <taxon>Micromonosporaceae</taxon>
        <taxon>Micromonospora</taxon>
    </lineage>
</organism>
<dbReference type="EMBL" id="JACCHK010000001">
    <property type="protein sequence ID" value="NYH40788.1"/>
    <property type="molecule type" value="Genomic_DNA"/>
</dbReference>
<feature type="region of interest" description="Disordered" evidence="1">
    <location>
        <begin position="27"/>
        <end position="57"/>
    </location>
</feature>
<keyword evidence="3" id="KW-1185">Reference proteome</keyword>